<dbReference type="AlphaFoldDB" id="E4YLY8"/>
<evidence type="ECO:0000259" key="4">
    <source>
        <dbReference type="PROSITE" id="PS50127"/>
    </source>
</evidence>
<evidence type="ECO:0000256" key="2">
    <source>
        <dbReference type="ARBA" id="ARBA00022786"/>
    </source>
</evidence>
<dbReference type="PROSITE" id="PS50127">
    <property type="entry name" value="UBC_2"/>
    <property type="match status" value="1"/>
</dbReference>
<dbReference type="InterPro" id="IPR000608">
    <property type="entry name" value="UBC"/>
</dbReference>
<dbReference type="PANTHER" id="PTHR46116:SF15">
    <property type="entry name" value="(E3-INDEPENDENT) E2 UBIQUITIN-CONJUGATING ENZYME"/>
    <property type="match status" value="1"/>
</dbReference>
<dbReference type="InterPro" id="IPR016135">
    <property type="entry name" value="UBQ-conjugating_enzyme/RWD"/>
</dbReference>
<name>E4YLY8_OIKDI</name>
<gene>
    <name evidence="5" type="ORF">GSOID_T00029508001</name>
</gene>
<reference evidence="5" key="1">
    <citation type="journal article" date="2010" name="Science">
        <title>Plasticity of animal genome architecture unmasked by rapid evolution of a pelagic tunicate.</title>
        <authorList>
            <person name="Denoeud F."/>
            <person name="Henriet S."/>
            <person name="Mungpakdee S."/>
            <person name="Aury J.M."/>
            <person name="Da Silva C."/>
            <person name="Brinkmann H."/>
            <person name="Mikhaleva J."/>
            <person name="Olsen L.C."/>
            <person name="Jubin C."/>
            <person name="Canestro C."/>
            <person name="Bouquet J.M."/>
            <person name="Danks G."/>
            <person name="Poulain J."/>
            <person name="Campsteijn C."/>
            <person name="Adamski M."/>
            <person name="Cross I."/>
            <person name="Yadetie F."/>
            <person name="Muffato M."/>
            <person name="Louis A."/>
            <person name="Butcher S."/>
            <person name="Tsagkogeorga G."/>
            <person name="Konrad A."/>
            <person name="Singh S."/>
            <person name="Jensen M.F."/>
            <person name="Cong E.H."/>
            <person name="Eikeseth-Otteraa H."/>
            <person name="Noel B."/>
            <person name="Anthouard V."/>
            <person name="Porcel B.M."/>
            <person name="Kachouri-Lafond R."/>
            <person name="Nishino A."/>
            <person name="Ugolini M."/>
            <person name="Chourrout P."/>
            <person name="Nishida H."/>
            <person name="Aasland R."/>
            <person name="Huzurbazar S."/>
            <person name="Westhof E."/>
            <person name="Delsuc F."/>
            <person name="Lehrach H."/>
            <person name="Reinhardt R."/>
            <person name="Weissenbach J."/>
            <person name="Roy S.W."/>
            <person name="Artiguenave F."/>
            <person name="Postlethwait J.H."/>
            <person name="Manak J.R."/>
            <person name="Thompson E.M."/>
            <person name="Jaillon O."/>
            <person name="Du Pasquier L."/>
            <person name="Boudinot P."/>
            <person name="Liberles D.A."/>
            <person name="Volff J.N."/>
            <person name="Philippe H."/>
            <person name="Lenhard B."/>
            <person name="Roest Crollius H."/>
            <person name="Wincker P."/>
            <person name="Chourrout D."/>
        </authorList>
    </citation>
    <scope>NUCLEOTIDE SEQUENCE [LARGE SCALE GENOMIC DNA]</scope>
</reference>
<keyword evidence="3" id="KW-0175">Coiled coil</keyword>
<sequence length="1106" mass="126089">MADIKEDQEIFAGDIVSFINKDGKTVRGAVEVSGLDSESDILESMENAELPKEMLKIFTYPKHELVDKEMNEVTLLDRSLLAGDTVRRGKTGEIGTVISLDIKTDLRVLDTNMGFKNICAKRFEPFVRLSEGDKVAHNGWIGQIRDLEEDKIGIMTSHGLLDLEDDRGQINPDFRLLSSRGVYEPISDWRRNEEDSSVYLGQQLYGNYTKKGDESFAKVTDVGNGDAEVNWVAFGNHEFTPMPKNEWYSSELWQLQAPWLEEDIANTEGQGITLGARYKIKITDDEAKSLNYLRNNPEAEKLNAFGDVSAWQSLTPLLRYKEAEITFQDVIDLLVRITDTNEDDNSPWIKIDFGKYSVITYEGESICKYDSKRGERVAEKINGLFDPIFYGKQDKAKMQHEIKERIERLFAELGKILGNQVSSTSVKKVDNNLSDYILQSLLFTFFLFEQFVPKYYWTTYCSLSPAARQAQDPHERIYDGVSWRWIWKVETISHDNQGRSYHLTASVRGQGHSKFEHKNDSAVSVEVVDYRVKCKVQWQSGEIDEYKSTELFPALHINDHDFCPNDFVVRENREDLDEWGNVISVDFAEKQLVVQWHSDKTLKERETLSVFDIADHPDYKFRMGELVVGTNATELPGSGVGMVKSILPSGHLEILWADRTESLVLPVNLISEHVLFGDAYEEEEEINEEDYDEFTVNKLVISGDEEEIADSDGSWESESEEDVVMEDKKKVDLDEELKGFVNVSAGAKNTVKSEPELTAVIENTLEAAHSKIQEIADKWESKMSDEEKDTQEQFHEKFLEELDQENTRLEEKANEMIAEITEPPSNDVPLDELGAVHYFELPSPTHAFYKTKTEQPKSFLKIYNSEIKRLQTSLPKGIHIWTYESRLDLFSFAIEGPAGTPYEYCLFFFDICLPDGYPLTSPPKVHFKSAIKQKINPNLYDTGNVCLSLLGTWAAKRDSEDWTYNSNLLQLLVSLQGLTLNSEPYYNEAGYDRQKDTASGMENAKSYNEFITVKLCDHVISTIRNPGEPFEQLTKEFYFGSECSESEGALAKFIEKIKVLKSESPDDLPYPLLPISKGCKSALSVKLEKLKDIKTENGEKFTSPLC</sequence>
<feature type="coiled-coil region" evidence="3">
    <location>
        <begin position="792"/>
        <end position="819"/>
    </location>
</feature>
<proteinExistence type="predicted"/>
<dbReference type="GO" id="GO:0061631">
    <property type="term" value="F:ubiquitin conjugating enzyme activity"/>
    <property type="evidence" value="ECO:0007669"/>
    <property type="project" value="TreeGrafter"/>
</dbReference>
<dbReference type="CDD" id="cd23837">
    <property type="entry name" value="UBCc_UBE2O"/>
    <property type="match status" value="1"/>
</dbReference>
<dbReference type="InterPro" id="IPR057734">
    <property type="entry name" value="UBE2O-like_SH3-C"/>
</dbReference>
<keyword evidence="1" id="KW-0808">Transferase</keyword>
<evidence type="ECO:0000256" key="1">
    <source>
        <dbReference type="ARBA" id="ARBA00022679"/>
    </source>
</evidence>
<dbReference type="PANTHER" id="PTHR46116">
    <property type="entry name" value="(E3-INDEPENDENT) E2 UBIQUITIN-CONJUGATING ENZYME"/>
    <property type="match status" value="1"/>
</dbReference>
<evidence type="ECO:0000256" key="3">
    <source>
        <dbReference type="SAM" id="Coils"/>
    </source>
</evidence>
<evidence type="ECO:0000313" key="5">
    <source>
        <dbReference type="EMBL" id="CBY36499.1"/>
    </source>
</evidence>
<dbReference type="Proteomes" id="UP000011014">
    <property type="component" value="Unassembled WGS sequence"/>
</dbReference>
<organism evidence="5">
    <name type="scientific">Oikopleura dioica</name>
    <name type="common">Tunicate</name>
    <dbReference type="NCBI Taxonomy" id="34765"/>
    <lineage>
        <taxon>Eukaryota</taxon>
        <taxon>Metazoa</taxon>
        <taxon>Chordata</taxon>
        <taxon>Tunicata</taxon>
        <taxon>Appendicularia</taxon>
        <taxon>Copelata</taxon>
        <taxon>Oikopleuridae</taxon>
        <taxon>Oikopleura</taxon>
    </lineage>
</organism>
<keyword evidence="2" id="KW-0833">Ubl conjugation pathway</keyword>
<dbReference type="Pfam" id="PF00179">
    <property type="entry name" value="UQ_con"/>
    <property type="match status" value="1"/>
</dbReference>
<dbReference type="Pfam" id="PF23043">
    <property type="entry name" value="SH3-B_UBE2O"/>
    <property type="match status" value="1"/>
</dbReference>
<feature type="domain" description="UBC core" evidence="4">
    <location>
        <begin position="858"/>
        <end position="1017"/>
    </location>
</feature>
<dbReference type="SMART" id="SM00212">
    <property type="entry name" value="UBCc"/>
    <property type="match status" value="1"/>
</dbReference>
<dbReference type="SUPFAM" id="SSF54495">
    <property type="entry name" value="UBC-like"/>
    <property type="match status" value="1"/>
</dbReference>
<accession>E4YLY8</accession>
<dbReference type="InterPro" id="IPR057733">
    <property type="entry name" value="UBE2O-like_SH3-B"/>
</dbReference>
<protein>
    <recommendedName>
        <fullName evidence="4">UBC core domain-containing protein</fullName>
    </recommendedName>
</protein>
<dbReference type="Gene3D" id="3.10.110.10">
    <property type="entry name" value="Ubiquitin Conjugating Enzyme"/>
    <property type="match status" value="1"/>
</dbReference>
<dbReference type="Pfam" id="PF23044">
    <property type="entry name" value="SH3-C_UBE2O"/>
    <property type="match status" value="1"/>
</dbReference>
<dbReference type="EMBL" id="FN654788">
    <property type="protein sequence ID" value="CBY36499.1"/>
    <property type="molecule type" value="Genomic_DNA"/>
</dbReference>